<dbReference type="PANTHER" id="PTHR43605:SF10">
    <property type="entry name" value="ACYL-COA SYNTHETASE MEDIUM CHAIN FAMILY MEMBER 3"/>
    <property type="match status" value="1"/>
</dbReference>
<dbReference type="SUPFAM" id="SSF56801">
    <property type="entry name" value="Acetyl-CoA synthetase-like"/>
    <property type="match status" value="1"/>
</dbReference>
<dbReference type="GO" id="GO:0005524">
    <property type="term" value="F:ATP binding"/>
    <property type="evidence" value="ECO:0007669"/>
    <property type="project" value="UniProtKB-KW"/>
</dbReference>
<dbReference type="Pfam" id="PF00501">
    <property type="entry name" value="AMP-binding"/>
    <property type="match status" value="1"/>
</dbReference>
<dbReference type="InterPro" id="IPR042099">
    <property type="entry name" value="ANL_N_sf"/>
</dbReference>
<dbReference type="GO" id="GO:0004321">
    <property type="term" value="F:fatty-acyl-CoA synthase activity"/>
    <property type="evidence" value="ECO:0007669"/>
    <property type="project" value="TreeGrafter"/>
</dbReference>
<dbReference type="InterPro" id="IPR051087">
    <property type="entry name" value="Mitochondrial_ACSM"/>
</dbReference>
<dbReference type="InterPro" id="IPR000873">
    <property type="entry name" value="AMP-dep_synth/lig_dom"/>
</dbReference>
<feature type="domain" description="AMP-binding enzyme C-terminal" evidence="6">
    <location>
        <begin position="460"/>
        <end position="538"/>
    </location>
</feature>
<dbReference type="Gene3D" id="3.40.50.12780">
    <property type="entry name" value="N-terminal domain of ligase-like"/>
    <property type="match status" value="1"/>
</dbReference>
<keyword evidence="4" id="KW-0067">ATP-binding</keyword>
<dbReference type="GO" id="GO:0016405">
    <property type="term" value="F:CoA-ligase activity"/>
    <property type="evidence" value="ECO:0007669"/>
    <property type="project" value="UniProtKB-ARBA"/>
</dbReference>
<feature type="domain" description="AMP-dependent synthetase/ligase" evidence="5">
    <location>
        <begin position="42"/>
        <end position="410"/>
    </location>
</feature>
<dbReference type="Gene3D" id="3.30.300.30">
    <property type="match status" value="1"/>
</dbReference>
<dbReference type="Proteomes" id="UP000199064">
    <property type="component" value="Unassembled WGS sequence"/>
</dbReference>
<protein>
    <submittedName>
        <fullName evidence="7">Acetyl-CoA synthetase</fullName>
    </submittedName>
</protein>
<evidence type="ECO:0000313" key="8">
    <source>
        <dbReference type="Proteomes" id="UP000199064"/>
    </source>
</evidence>
<dbReference type="PANTHER" id="PTHR43605">
    <property type="entry name" value="ACYL-COENZYME A SYNTHETASE"/>
    <property type="match status" value="1"/>
</dbReference>
<name>A0A1H4JWR8_9HYPH</name>
<keyword evidence="8" id="KW-1185">Reference proteome</keyword>
<gene>
    <name evidence="7" type="ORF">SAMN05216452_1725</name>
</gene>
<dbReference type="Pfam" id="PF13193">
    <property type="entry name" value="AMP-binding_C"/>
    <property type="match status" value="1"/>
</dbReference>
<dbReference type="GO" id="GO:0015645">
    <property type="term" value="F:fatty acid ligase activity"/>
    <property type="evidence" value="ECO:0007669"/>
    <property type="project" value="TreeGrafter"/>
</dbReference>
<keyword evidence="3" id="KW-0547">Nucleotide-binding</keyword>
<evidence type="ECO:0000259" key="6">
    <source>
        <dbReference type="Pfam" id="PF13193"/>
    </source>
</evidence>
<keyword evidence="2" id="KW-0436">Ligase</keyword>
<evidence type="ECO:0000256" key="3">
    <source>
        <dbReference type="ARBA" id="ARBA00022741"/>
    </source>
</evidence>
<dbReference type="GO" id="GO:0006637">
    <property type="term" value="P:acyl-CoA metabolic process"/>
    <property type="evidence" value="ECO:0007669"/>
    <property type="project" value="TreeGrafter"/>
</dbReference>
<comment type="similarity">
    <text evidence="1">Belongs to the ATP-dependent AMP-binding enzyme family.</text>
</comment>
<dbReference type="AlphaFoldDB" id="A0A1H4JWR8"/>
<dbReference type="GO" id="GO:0006633">
    <property type="term" value="P:fatty acid biosynthetic process"/>
    <property type="evidence" value="ECO:0007669"/>
    <property type="project" value="TreeGrafter"/>
</dbReference>
<evidence type="ECO:0000256" key="4">
    <source>
        <dbReference type="ARBA" id="ARBA00022840"/>
    </source>
</evidence>
<dbReference type="InterPro" id="IPR045851">
    <property type="entry name" value="AMP-bd_C_sf"/>
</dbReference>
<dbReference type="InterPro" id="IPR020845">
    <property type="entry name" value="AMP-binding_CS"/>
</dbReference>
<dbReference type="PROSITE" id="PS00455">
    <property type="entry name" value="AMP_BINDING"/>
    <property type="match status" value="1"/>
</dbReference>
<reference evidence="8" key="1">
    <citation type="submission" date="2016-10" db="EMBL/GenBank/DDBJ databases">
        <authorList>
            <person name="Varghese N."/>
            <person name="Submissions S."/>
        </authorList>
    </citation>
    <scope>NUCLEOTIDE SEQUENCE [LARGE SCALE GENOMIC DNA]</scope>
    <source>
        <strain evidence="8">ES.061</strain>
    </source>
</reference>
<accession>A0A1H4JWR8</accession>
<dbReference type="EMBL" id="FNSL01000001">
    <property type="protein sequence ID" value="SEB50275.1"/>
    <property type="molecule type" value="Genomic_DNA"/>
</dbReference>
<evidence type="ECO:0000256" key="2">
    <source>
        <dbReference type="ARBA" id="ARBA00022598"/>
    </source>
</evidence>
<evidence type="ECO:0000259" key="5">
    <source>
        <dbReference type="Pfam" id="PF00501"/>
    </source>
</evidence>
<evidence type="ECO:0000313" key="7">
    <source>
        <dbReference type="EMBL" id="SEB50275.1"/>
    </source>
</evidence>
<evidence type="ECO:0000256" key="1">
    <source>
        <dbReference type="ARBA" id="ARBA00006432"/>
    </source>
</evidence>
<organism evidence="7 8">
    <name type="scientific">Nitratireductor aquibiodomus</name>
    <dbReference type="NCBI Taxonomy" id="204799"/>
    <lineage>
        <taxon>Bacteria</taxon>
        <taxon>Pseudomonadati</taxon>
        <taxon>Pseudomonadota</taxon>
        <taxon>Alphaproteobacteria</taxon>
        <taxon>Hyphomicrobiales</taxon>
        <taxon>Phyllobacteriaceae</taxon>
        <taxon>Nitratireductor</taxon>
    </lineage>
</organism>
<sequence length="551" mass="59824">MRDRGRIGTAMLERRESYRQLYDGFRWNIPKTFNIGTAISNAWAARAPDRIALLEHRPDGNPATLTYGDFAARSDALASGFARAGLGRGDRVALLLPQSFETAIAHAAIYKLGAVAVPLALLFGAEALEYRLFTAGAAAVITTGSGLAKVAHIRDRLPALKLAVCVDGAGAGALDFHRIVADNHGRFTPADTGPDDPAMMIFTSGTTGPPKGALHGHRVLLGHLPGVQFHHEFLPQDRDLLWTPADWAWAGGLLNVLLPGLYLGTTVVAGRFEKFDPETALGLMEKMKVRNAFIPPTALRMLKAVSGIQKRFDLSLRTIGSGGEALGRETFEWARGELGLHINEFYGQTECNLVLSSCHALKVGKPGAIGLPVPGHRVAVINGEGNPARVGEPGDIAVLRPDPVMFLGYWENEAATRDKFIGDWMTTGDQGIRDGEGYIHFVGRDDDVITSAGYRIGPTEIEDCLTGHPKVALAAAVGKPDPVRTEIVKAYIVLREGTEPSEALAEEIRLWVRERLSAHEYPREIAFVESMPLTTTGKVIRRIFRERARSE</sequence>
<proteinExistence type="inferred from homology"/>
<dbReference type="InterPro" id="IPR025110">
    <property type="entry name" value="AMP-bd_C"/>
</dbReference>